<accession>A0A1K1RXC1</accession>
<dbReference type="EMBL" id="FPIZ01000015">
    <property type="protein sequence ID" value="SFW76721.1"/>
    <property type="molecule type" value="Genomic_DNA"/>
</dbReference>
<dbReference type="GO" id="GO:0016747">
    <property type="term" value="F:acyltransferase activity, transferring groups other than amino-acyl groups"/>
    <property type="evidence" value="ECO:0007669"/>
    <property type="project" value="InterPro"/>
</dbReference>
<dbReference type="Proteomes" id="UP001326715">
    <property type="component" value="Chromosome"/>
</dbReference>
<dbReference type="InterPro" id="IPR000182">
    <property type="entry name" value="GNAT_dom"/>
</dbReference>
<dbReference type="PROSITE" id="PS51186">
    <property type="entry name" value="GNAT"/>
    <property type="match status" value="1"/>
</dbReference>
<keyword evidence="2" id="KW-0012">Acyltransferase</keyword>
<dbReference type="OrthoDB" id="9799096at2"/>
<protein>
    <submittedName>
        <fullName evidence="5">N-acetyltransferase family protein</fullName>
    </submittedName>
    <submittedName>
        <fullName evidence="4">Phosphinothricin acetyltransferase</fullName>
    </submittedName>
</protein>
<reference evidence="4 6" key="1">
    <citation type="submission" date="2016-11" db="EMBL/GenBank/DDBJ databases">
        <authorList>
            <person name="Jaros S."/>
            <person name="Januszkiewicz K."/>
            <person name="Wedrychowicz H."/>
        </authorList>
    </citation>
    <scope>NUCLEOTIDE SEQUENCE [LARGE SCALE GENOMIC DNA]</scope>
    <source>
        <strain evidence="4 6">DSM 784</strain>
    </source>
</reference>
<dbReference type="CDD" id="cd04301">
    <property type="entry name" value="NAT_SF"/>
    <property type="match status" value="1"/>
</dbReference>
<dbReference type="SUPFAM" id="SSF55729">
    <property type="entry name" value="Acyl-CoA N-acyltransferases (Nat)"/>
    <property type="match status" value="1"/>
</dbReference>
<gene>
    <name evidence="4" type="ORF">SAMN05661012_04403</name>
    <name evidence="5" type="ORF">SR876_02375</name>
</gene>
<evidence type="ECO:0000256" key="1">
    <source>
        <dbReference type="ARBA" id="ARBA00022679"/>
    </source>
</evidence>
<sequence length="163" mass="18462">MQFRNATTLDMPAIVAIYNSTIAGRMVTADTEPVSVESRMPWFHVHNPEKRPLWVVEENGIMIGWVSFQSFYGRPAYDGTAEISIYLDENQRGKGYGRTILEYAMAQCPSIGIKTLLGFIFSHNEPSIKLFEKLGFTSWAHMPNIAVLDGIERSLDILGKRIY</sequence>
<dbReference type="EMBL" id="CP140154">
    <property type="protein sequence ID" value="WQG90327.1"/>
    <property type="molecule type" value="Genomic_DNA"/>
</dbReference>
<evidence type="ECO:0000313" key="6">
    <source>
        <dbReference type="Proteomes" id="UP000183788"/>
    </source>
</evidence>
<dbReference type="STRING" id="1004.SAMN05661012_04403"/>
<evidence type="ECO:0000313" key="4">
    <source>
        <dbReference type="EMBL" id="SFW76721.1"/>
    </source>
</evidence>
<evidence type="ECO:0000256" key="2">
    <source>
        <dbReference type="ARBA" id="ARBA00023315"/>
    </source>
</evidence>
<dbReference type="Gene3D" id="3.40.630.30">
    <property type="match status" value="1"/>
</dbReference>
<dbReference type="InterPro" id="IPR016181">
    <property type="entry name" value="Acyl_CoA_acyltransferase"/>
</dbReference>
<keyword evidence="7" id="KW-1185">Reference proteome</keyword>
<evidence type="ECO:0000313" key="5">
    <source>
        <dbReference type="EMBL" id="WQG90327.1"/>
    </source>
</evidence>
<reference evidence="5 7" key="2">
    <citation type="submission" date="2023-11" db="EMBL/GenBank/DDBJ databases">
        <title>MicrobeMod: A computational toolkit for identifying prokaryotic methylation and restriction-modification with nanopore sequencing.</title>
        <authorList>
            <person name="Crits-Christoph A."/>
            <person name="Kang S.C."/>
            <person name="Lee H."/>
            <person name="Ostrov N."/>
        </authorList>
    </citation>
    <scope>NUCLEOTIDE SEQUENCE [LARGE SCALE GENOMIC DNA]</scope>
    <source>
        <strain evidence="5 7">ATCC 23090</strain>
    </source>
</reference>
<evidence type="ECO:0000313" key="7">
    <source>
        <dbReference type="Proteomes" id="UP001326715"/>
    </source>
</evidence>
<dbReference type="Pfam" id="PF00583">
    <property type="entry name" value="Acetyltransf_1"/>
    <property type="match status" value="1"/>
</dbReference>
<evidence type="ECO:0000259" key="3">
    <source>
        <dbReference type="PROSITE" id="PS51186"/>
    </source>
</evidence>
<dbReference type="RefSeq" id="WP_072363390.1">
    <property type="nucleotide sequence ID" value="NZ_CP139972.1"/>
</dbReference>
<name>A0A1K1RXC1_9BACT</name>
<dbReference type="PANTHER" id="PTHR43072">
    <property type="entry name" value="N-ACETYLTRANSFERASE"/>
    <property type="match status" value="1"/>
</dbReference>
<proteinExistence type="predicted"/>
<dbReference type="PANTHER" id="PTHR43072:SF23">
    <property type="entry name" value="UPF0039 PROTEIN C11D3.02C"/>
    <property type="match status" value="1"/>
</dbReference>
<feature type="domain" description="N-acetyltransferase" evidence="3">
    <location>
        <begin position="1"/>
        <end position="154"/>
    </location>
</feature>
<keyword evidence="1 4" id="KW-0808">Transferase</keyword>
<dbReference type="AlphaFoldDB" id="A0A1K1RXC1"/>
<dbReference type="Proteomes" id="UP000183788">
    <property type="component" value="Unassembled WGS sequence"/>
</dbReference>
<organism evidence="4 6">
    <name type="scientific">Chitinophaga sancti</name>
    <dbReference type="NCBI Taxonomy" id="1004"/>
    <lineage>
        <taxon>Bacteria</taxon>
        <taxon>Pseudomonadati</taxon>
        <taxon>Bacteroidota</taxon>
        <taxon>Chitinophagia</taxon>
        <taxon>Chitinophagales</taxon>
        <taxon>Chitinophagaceae</taxon>
        <taxon>Chitinophaga</taxon>
    </lineage>
</organism>